<feature type="domain" description="Helicase C-terminal" evidence="2">
    <location>
        <begin position="201"/>
        <end position="357"/>
    </location>
</feature>
<dbReference type="PANTHER" id="PTHR47396">
    <property type="entry name" value="TYPE I RESTRICTION ENZYME ECOKI R PROTEIN"/>
    <property type="match status" value="1"/>
</dbReference>
<dbReference type="GO" id="GO:0003677">
    <property type="term" value="F:DNA binding"/>
    <property type="evidence" value="ECO:0007669"/>
    <property type="project" value="InterPro"/>
</dbReference>
<keyword evidence="3" id="KW-0347">Helicase</keyword>
<name>A0A5C8KCM4_9BACT</name>
<dbReference type="PANTHER" id="PTHR47396:SF1">
    <property type="entry name" value="ATP-DEPENDENT HELICASE IRC3-RELATED"/>
    <property type="match status" value="1"/>
</dbReference>
<evidence type="ECO:0000259" key="2">
    <source>
        <dbReference type="PROSITE" id="PS51194"/>
    </source>
</evidence>
<dbReference type="InterPro" id="IPR014001">
    <property type="entry name" value="Helicase_ATP-bd"/>
</dbReference>
<dbReference type="PROSITE" id="PS51192">
    <property type="entry name" value="HELICASE_ATP_BIND_1"/>
    <property type="match status" value="1"/>
</dbReference>
<proteinExistence type="predicted"/>
<dbReference type="SMART" id="SM00487">
    <property type="entry name" value="DEXDc"/>
    <property type="match status" value="1"/>
</dbReference>
<organism evidence="3 4">
    <name type="scientific">Pontibacter qinzhouensis</name>
    <dbReference type="NCBI Taxonomy" id="2603253"/>
    <lineage>
        <taxon>Bacteria</taxon>
        <taxon>Pseudomonadati</taxon>
        <taxon>Bacteroidota</taxon>
        <taxon>Cytophagia</taxon>
        <taxon>Cytophagales</taxon>
        <taxon>Hymenobacteraceae</taxon>
        <taxon>Pontibacter</taxon>
    </lineage>
</organism>
<dbReference type="SMART" id="SM00490">
    <property type="entry name" value="HELICc"/>
    <property type="match status" value="1"/>
</dbReference>
<dbReference type="GO" id="GO:0016787">
    <property type="term" value="F:hydrolase activity"/>
    <property type="evidence" value="ECO:0007669"/>
    <property type="project" value="InterPro"/>
</dbReference>
<dbReference type="InterPro" id="IPR050742">
    <property type="entry name" value="Helicase_Restrict-Modif_Enz"/>
</dbReference>
<comment type="caution">
    <text evidence="3">The sequence shown here is derived from an EMBL/GenBank/DDBJ whole genome shotgun (WGS) entry which is preliminary data.</text>
</comment>
<keyword evidence="3" id="KW-0067">ATP-binding</keyword>
<dbReference type="GO" id="GO:0005829">
    <property type="term" value="C:cytosol"/>
    <property type="evidence" value="ECO:0007669"/>
    <property type="project" value="TreeGrafter"/>
</dbReference>
<accession>A0A5C8KCM4</accession>
<dbReference type="AlphaFoldDB" id="A0A5C8KCM4"/>
<dbReference type="InterPro" id="IPR006935">
    <property type="entry name" value="Helicase/UvrB_N"/>
</dbReference>
<sequence>MQLRPYQTEAISLLRQAFRQQKKKVILCLPTGAGKTFTFSDLAKRTVEKGGRVLILTHRIELLTQADGALTKVGLNPFVISANTKHLYTAECYVAMVETFYRRVKKESFVSALGNISLVIIDECHLGNFFKIIEYFQDAFIIGATATPISSKKEFPLKDFYSDIVEPIDIPSLIQMGFLAPPITYGAKEEITGLKTKMGEYTDESLMNVFDKKTMYDDAITHYKQLAAGRKTICFNINIEHSIKMKNAFLDAGISAEHLDGTTPDAERKRILKAFNRGEFNVLCNVGVLTTGFDEPSISCIIINRATKSTSLYFQCCGRGSRMAPGKKDFIIIDMGANFKEHGLWNEPINWRDRFLNPKKPGKGGGVAPVKECHKCSAIIPAGVKTCSYCGFTYTKEHEEKELLRSAGFVEISPEHLSKAWDKMSVKEIEATRILKNYKIGWAVHQLKPRGRPALEEYAVLKGYKEGWVDYQIDQEHENI</sequence>
<dbReference type="PROSITE" id="PS51194">
    <property type="entry name" value="HELICASE_CTER"/>
    <property type="match status" value="1"/>
</dbReference>
<dbReference type="GO" id="GO:0004386">
    <property type="term" value="F:helicase activity"/>
    <property type="evidence" value="ECO:0007669"/>
    <property type="project" value="UniProtKB-KW"/>
</dbReference>
<keyword evidence="4" id="KW-1185">Reference proteome</keyword>
<evidence type="ECO:0000313" key="3">
    <source>
        <dbReference type="EMBL" id="TXK52357.1"/>
    </source>
</evidence>
<dbReference type="EMBL" id="VRTY01000003">
    <property type="protein sequence ID" value="TXK52357.1"/>
    <property type="molecule type" value="Genomic_DNA"/>
</dbReference>
<feature type="domain" description="Helicase ATP-binding" evidence="1">
    <location>
        <begin position="16"/>
        <end position="166"/>
    </location>
</feature>
<dbReference type="Pfam" id="PF04851">
    <property type="entry name" value="ResIII"/>
    <property type="match status" value="1"/>
</dbReference>
<protein>
    <submittedName>
        <fullName evidence="3">DEAD/DEAH box helicase</fullName>
    </submittedName>
</protein>
<evidence type="ECO:0000259" key="1">
    <source>
        <dbReference type="PROSITE" id="PS51192"/>
    </source>
</evidence>
<keyword evidence="3" id="KW-0378">Hydrolase</keyword>
<dbReference type="InterPro" id="IPR027417">
    <property type="entry name" value="P-loop_NTPase"/>
</dbReference>
<dbReference type="Pfam" id="PF00271">
    <property type="entry name" value="Helicase_C"/>
    <property type="match status" value="1"/>
</dbReference>
<dbReference type="OrthoDB" id="9759819at2"/>
<keyword evidence="3" id="KW-0547">Nucleotide-binding</keyword>
<dbReference type="GO" id="GO:0005524">
    <property type="term" value="F:ATP binding"/>
    <property type="evidence" value="ECO:0007669"/>
    <property type="project" value="InterPro"/>
</dbReference>
<dbReference type="RefSeq" id="WP_147919929.1">
    <property type="nucleotide sequence ID" value="NZ_VRTY01000003.1"/>
</dbReference>
<reference evidence="3 4" key="1">
    <citation type="submission" date="2019-08" db="EMBL/GenBank/DDBJ databases">
        <authorList>
            <person name="Shi S."/>
        </authorList>
    </citation>
    <scope>NUCLEOTIDE SEQUENCE [LARGE SCALE GENOMIC DNA]</scope>
    <source>
        <strain evidence="3 4">GY10130</strain>
    </source>
</reference>
<gene>
    <name evidence="3" type="ORF">FVR03_01185</name>
</gene>
<dbReference type="InterPro" id="IPR001650">
    <property type="entry name" value="Helicase_C-like"/>
</dbReference>
<dbReference type="SUPFAM" id="SSF52540">
    <property type="entry name" value="P-loop containing nucleoside triphosphate hydrolases"/>
    <property type="match status" value="1"/>
</dbReference>
<dbReference type="Gene3D" id="3.40.50.300">
    <property type="entry name" value="P-loop containing nucleotide triphosphate hydrolases"/>
    <property type="match status" value="2"/>
</dbReference>
<evidence type="ECO:0000313" key="4">
    <source>
        <dbReference type="Proteomes" id="UP000321926"/>
    </source>
</evidence>
<dbReference type="Proteomes" id="UP000321926">
    <property type="component" value="Unassembled WGS sequence"/>
</dbReference>